<evidence type="ECO:0000313" key="5">
    <source>
        <dbReference type="Proteomes" id="UP000549394"/>
    </source>
</evidence>
<dbReference type="SUPFAM" id="SSF48452">
    <property type="entry name" value="TPR-like"/>
    <property type="match status" value="1"/>
</dbReference>
<dbReference type="Proteomes" id="UP000549394">
    <property type="component" value="Unassembled WGS sequence"/>
</dbReference>
<dbReference type="AlphaFoldDB" id="A0A7I8W454"/>
<keyword evidence="5" id="KW-1185">Reference proteome</keyword>
<dbReference type="EMBL" id="CAJFCJ010000019">
    <property type="protein sequence ID" value="CAD5123326.1"/>
    <property type="molecule type" value="Genomic_DNA"/>
</dbReference>
<protein>
    <submittedName>
        <fullName evidence="4">DgyrCDS11683</fullName>
    </submittedName>
</protein>
<dbReference type="InterPro" id="IPR051191">
    <property type="entry name" value="DCAF12"/>
</dbReference>
<dbReference type="Pfam" id="PF13374">
    <property type="entry name" value="TPR_10"/>
    <property type="match status" value="2"/>
</dbReference>
<dbReference type="Pfam" id="PF13271">
    <property type="entry name" value="DUF4062"/>
    <property type="match status" value="1"/>
</dbReference>
<dbReference type="Pfam" id="PF24883">
    <property type="entry name" value="NPHP3_N"/>
    <property type="match status" value="1"/>
</dbReference>
<name>A0A7I8W454_9ANNE</name>
<evidence type="ECO:0000259" key="2">
    <source>
        <dbReference type="Pfam" id="PF13271"/>
    </source>
</evidence>
<sequence>MDFSVRGTVKPYLSSTVEDFQEERNYLNEKIWPRLQYFCSARGTTFEAIDFQSKKHDRTVELCLYNIIKSSPFFISLIGERYGDIPANSKWLRNSINQAVKSGYAWLKDKPNLQSSLIELELTQAVFLGECENSLFYFRKAGHVELKNLSDDERMIYESSSENERQRAHNLKSKIINKGLKVKYYTTPEELGELIYDDLTKVIDSLYPLLSKPFDNLQKEDYLQKTFALNRQKLFIKTPQIEEITDKLNKFIKGYYTDKNLLLLCGERGCGKSSLIAYWLESLDEDNCLYLENGANVFYHFASCSYDSSNILRMLDRISTILQNHFIGTSDAVQIPRETRSLPEYEHSKQVFEASLNLGPCLVIIDGIDELRTSSNLDSSIVRTISWLPEAIPSFCKLILVTSTSDCTCGVLRSRLDTLEVNFPGILSKRHQRKILELYQPKINPNSLSKIFNNRMAASPLFLTVIGRELRKFYNKDNTDDLIEAFCEARTMRDLWAEILKRWIKEISWSPKPLTPTNLFQLDLEQDSTDKTSDWLSDLLSLLVVSRDGLEKRLIFRVLQSMNYVQHAQVTEFDYALFVWLTEDSILQSPVEMTYQYFHAFMKESMEHIIIDTKERDIVTKQAIFSMNNVTDLTTPGGSISSQRGNSAPPSGLRLELVQNLITNLKEDDLLNTESRYIRECSHQLRLCKKWKELTELLTNHKVCEIYVHQIEEYKNYLIQPIEKDRELAENGLVNCLINFEKDQPCNDRENLIYKTSFMIKICKCFIHFAFYKRAENYLLTIYNQLYERSSFGEHLVLSSRADVEYELAELYDQLNNKSSAIKWYNQLTSTTYDLLMGRSNFDLTLSQVNKFKNFQATAYLNIVDNSIGDATTASNQDKILNLLKKAEKIVENNEDLITKARYFSISGRFSLKLGQIEEAFKYLSESLAIRERCYGKSHPIVAESLERLAIVVSNPYLTQYNRFESMKLYERAIIIREKSLGKEHLSIADSLHQLALVVKKDHSKSANQKCSEYLKRAMDIRNTKLGPKHPSSRLLLRDLTEMENRKKKTTRTDQRTHIRMFSNLSWREVDLFKLDQRVLQSRLSMVDDSRPKSAGFKYLTLNDTLTPRSPRPKSAAPIIRDDKSITSGPATSIYRVLDEYKLSTGLRLRKKEEFIHKSAWFHVPGRYPTVRKPFPPKRIQIMNRLVSKGNDFR</sequence>
<accession>A0A7I8W454</accession>
<keyword evidence="1" id="KW-0677">Repeat</keyword>
<dbReference type="Gene3D" id="1.25.40.10">
    <property type="entry name" value="Tetratricopeptide repeat domain"/>
    <property type="match status" value="1"/>
</dbReference>
<dbReference type="SUPFAM" id="SSF52540">
    <property type="entry name" value="P-loop containing nucleoside triphosphate hydrolases"/>
    <property type="match status" value="1"/>
</dbReference>
<dbReference type="GO" id="GO:0080008">
    <property type="term" value="C:Cul4-RING E3 ubiquitin ligase complex"/>
    <property type="evidence" value="ECO:0007669"/>
    <property type="project" value="TreeGrafter"/>
</dbReference>
<dbReference type="InterPro" id="IPR056884">
    <property type="entry name" value="NPHP3-like_N"/>
</dbReference>
<dbReference type="PANTHER" id="PTHR19860:SF18">
    <property type="entry name" value="DUF4062 DOMAIN-CONTAINING PROTEIN"/>
    <property type="match status" value="1"/>
</dbReference>
<feature type="domain" description="Nephrocystin 3-like N-terminal" evidence="3">
    <location>
        <begin position="257"/>
        <end position="388"/>
    </location>
</feature>
<proteinExistence type="predicted"/>
<reference evidence="4 5" key="1">
    <citation type="submission" date="2020-08" db="EMBL/GenBank/DDBJ databases">
        <authorList>
            <person name="Hejnol A."/>
        </authorList>
    </citation>
    <scope>NUCLEOTIDE SEQUENCE [LARGE SCALE GENOMIC DNA]</scope>
</reference>
<dbReference type="OrthoDB" id="2325716at2759"/>
<dbReference type="PANTHER" id="PTHR19860">
    <property type="entry name" value="DDB1- AND CUL4-ASSOCIATED FACTOR 12-RELATED"/>
    <property type="match status" value="1"/>
</dbReference>
<feature type="domain" description="DUF4062" evidence="2">
    <location>
        <begin position="12"/>
        <end position="89"/>
    </location>
</feature>
<dbReference type="Gene3D" id="3.40.50.300">
    <property type="entry name" value="P-loop containing nucleotide triphosphate hydrolases"/>
    <property type="match status" value="1"/>
</dbReference>
<gene>
    <name evidence="4" type="ORF">DGYR_LOCUS11013</name>
</gene>
<dbReference type="InterPro" id="IPR011990">
    <property type="entry name" value="TPR-like_helical_dom_sf"/>
</dbReference>
<evidence type="ECO:0000313" key="4">
    <source>
        <dbReference type="EMBL" id="CAD5123326.1"/>
    </source>
</evidence>
<dbReference type="InterPro" id="IPR025139">
    <property type="entry name" value="DUF4062"/>
</dbReference>
<evidence type="ECO:0000259" key="3">
    <source>
        <dbReference type="Pfam" id="PF24883"/>
    </source>
</evidence>
<organism evidence="4 5">
    <name type="scientific">Dimorphilus gyrociliatus</name>
    <dbReference type="NCBI Taxonomy" id="2664684"/>
    <lineage>
        <taxon>Eukaryota</taxon>
        <taxon>Metazoa</taxon>
        <taxon>Spiralia</taxon>
        <taxon>Lophotrochozoa</taxon>
        <taxon>Annelida</taxon>
        <taxon>Polychaeta</taxon>
        <taxon>Polychaeta incertae sedis</taxon>
        <taxon>Dinophilidae</taxon>
        <taxon>Dimorphilus</taxon>
    </lineage>
</organism>
<comment type="caution">
    <text evidence="4">The sequence shown here is derived from an EMBL/GenBank/DDBJ whole genome shotgun (WGS) entry which is preliminary data.</text>
</comment>
<dbReference type="InterPro" id="IPR027417">
    <property type="entry name" value="P-loop_NTPase"/>
</dbReference>
<evidence type="ECO:0000256" key="1">
    <source>
        <dbReference type="ARBA" id="ARBA00022737"/>
    </source>
</evidence>